<dbReference type="PROSITE" id="PS50093">
    <property type="entry name" value="PKD"/>
    <property type="match status" value="1"/>
</dbReference>
<dbReference type="InterPro" id="IPR035986">
    <property type="entry name" value="PKD_dom_sf"/>
</dbReference>
<reference evidence="3 4" key="1">
    <citation type="submission" date="2020-01" db="EMBL/GenBank/DDBJ databases">
        <title>Genome analysis.</title>
        <authorList>
            <person name="Wu S."/>
            <person name="Wang G."/>
        </authorList>
    </citation>
    <scope>NUCLEOTIDE SEQUENCE [LARGE SCALE GENOMIC DNA]</scope>
    <source>
        <strain evidence="3 4">SYL130</strain>
    </source>
</reference>
<sequence>MRFVGKLILVLIALQCIATGLLAQCTTLGQNPNTAFPVCGTTTFTQTNVPMCSSGTVPLNGCPQSSTGAVGPYWYKFTCYAAGTLGFTITPLSTGDEDYDWQLFDITGRNPMDVFTDKSMIVAANWVGTYGPTGASDAGAKLFDCASNPNDRLNAFAKMPTLVQGHEYLLLVSHFTSNEIGYTLSFGGNTGGTASITNPVIPRVKSARAICDGQEMVVKLSARISCKSIAKDGSDFSVTGTVNRTPLSASGYGCSVGFDTDSIILQLDNILPPGTFTVTAKTGSDGNTLEDNCGNALPAGDKATIHFTPPAPVPMDSIVPVVCIKDTLQLVFARPLLCNSIAADGSDFTVTGPAAVTVKSATGICVDGQTASVLVILTKPIRTNGTFTITLRNGSDGNSLVDECGQITPAGSTLAFTTKNITTADFVADVRTGCKSDTVYFSHNAYGGTTQWQWTMDSVAFSTQQNPRVISKAFGAHNIRLSVNNGFCSDTAGTQVIFIDNTVKAAFEVKDSLCPTDTLHFTDKSTANSVAWNWNFGNGVTSTLQAPPAQNYPLRGRQITYTPRLSVRNANNCADTAYKLLTVLASCYIAVPSAFTPNGDGLNDYLYPLNAFKADNLMFRVYNRYGQLIFQTADWTRKWDGRYQGSPQPGGTYVWTLDYINRDNGQRVFLKGTSVLIR</sequence>
<keyword evidence="4" id="KW-1185">Reference proteome</keyword>
<feature type="chain" id="PRO_5046089165" evidence="1">
    <location>
        <begin position="24"/>
        <end position="678"/>
    </location>
</feature>
<dbReference type="EMBL" id="JAACJS010000015">
    <property type="protein sequence ID" value="NCI51205.1"/>
    <property type="molecule type" value="Genomic_DNA"/>
</dbReference>
<dbReference type="NCBIfam" id="TIGR04131">
    <property type="entry name" value="Bac_Flav_CTERM"/>
    <property type="match status" value="1"/>
</dbReference>
<evidence type="ECO:0000256" key="1">
    <source>
        <dbReference type="SAM" id="SignalP"/>
    </source>
</evidence>
<proteinExistence type="predicted"/>
<dbReference type="SUPFAM" id="SSF49299">
    <property type="entry name" value="PKD domain"/>
    <property type="match status" value="2"/>
</dbReference>
<dbReference type="CDD" id="cd00146">
    <property type="entry name" value="PKD"/>
    <property type="match status" value="1"/>
</dbReference>
<dbReference type="Pfam" id="PF13585">
    <property type="entry name" value="CHU_C"/>
    <property type="match status" value="1"/>
</dbReference>
<feature type="signal peptide" evidence="1">
    <location>
        <begin position="1"/>
        <end position="23"/>
    </location>
</feature>
<dbReference type="RefSeq" id="WP_161820423.1">
    <property type="nucleotide sequence ID" value="NZ_JAACJS010000015.1"/>
</dbReference>
<feature type="domain" description="PKD" evidence="2">
    <location>
        <begin position="518"/>
        <end position="556"/>
    </location>
</feature>
<dbReference type="Gene3D" id="2.60.40.10">
    <property type="entry name" value="Immunoglobulins"/>
    <property type="match status" value="2"/>
</dbReference>
<evidence type="ECO:0000259" key="2">
    <source>
        <dbReference type="PROSITE" id="PS50093"/>
    </source>
</evidence>
<keyword evidence="1" id="KW-0732">Signal</keyword>
<dbReference type="InterPro" id="IPR000601">
    <property type="entry name" value="PKD_dom"/>
</dbReference>
<organism evidence="3 4">
    <name type="scientific">Sediminibacterium roseum</name>
    <dbReference type="NCBI Taxonomy" id="1978412"/>
    <lineage>
        <taxon>Bacteria</taxon>
        <taxon>Pseudomonadati</taxon>
        <taxon>Bacteroidota</taxon>
        <taxon>Chitinophagia</taxon>
        <taxon>Chitinophagales</taxon>
        <taxon>Chitinophagaceae</taxon>
        <taxon>Sediminibacterium</taxon>
    </lineage>
</organism>
<comment type="caution">
    <text evidence="3">The sequence shown here is derived from an EMBL/GenBank/DDBJ whole genome shotgun (WGS) entry which is preliminary data.</text>
</comment>
<gene>
    <name evidence="3" type="ORF">GWC95_14830</name>
</gene>
<dbReference type="InterPro" id="IPR026341">
    <property type="entry name" value="T9SS_type_B"/>
</dbReference>
<evidence type="ECO:0000313" key="3">
    <source>
        <dbReference type="EMBL" id="NCI51205.1"/>
    </source>
</evidence>
<protein>
    <submittedName>
        <fullName evidence="3">T9SS type B sorting domain-containing protein</fullName>
    </submittedName>
</protein>
<accession>A0ABW9ZVN8</accession>
<dbReference type="InterPro" id="IPR022409">
    <property type="entry name" value="PKD/Chitinase_dom"/>
</dbReference>
<dbReference type="SMART" id="SM00089">
    <property type="entry name" value="PKD"/>
    <property type="match status" value="2"/>
</dbReference>
<evidence type="ECO:0000313" key="4">
    <source>
        <dbReference type="Proteomes" id="UP000753802"/>
    </source>
</evidence>
<dbReference type="InterPro" id="IPR013783">
    <property type="entry name" value="Ig-like_fold"/>
</dbReference>
<dbReference type="Proteomes" id="UP000753802">
    <property type="component" value="Unassembled WGS sequence"/>
</dbReference>
<name>A0ABW9ZVN8_9BACT</name>